<evidence type="ECO:0000259" key="1">
    <source>
        <dbReference type="Pfam" id="PF13391"/>
    </source>
</evidence>
<evidence type="ECO:0008006" key="5">
    <source>
        <dbReference type="Google" id="ProtNLM"/>
    </source>
</evidence>
<evidence type="ECO:0000313" key="3">
    <source>
        <dbReference type="EMBL" id="GAA4869922.1"/>
    </source>
</evidence>
<dbReference type="Proteomes" id="UP001501752">
    <property type="component" value="Unassembled WGS sequence"/>
</dbReference>
<keyword evidence="4" id="KW-1185">Reference proteome</keyword>
<sequence>MGIRDLTDVDAVLSALREFDDVGQKSFLETHGFRSSTRYYLQHADCLYDPKAIAGVAHGYQHGKSLAYNDFHGGEASTNAVLRRLGFTVLSGIPSTIEEERAWRFTIWKNLCARQNADGLLSPGDLRAVNAYGSQQGIWVDKARTEKLSPVGLAVGLKHTGVDYPDEVDDEGALYHYPETKRAGQDIAEIDATKETAAHQLPVFLISEHGPLRSVRLGWVAGWEDESKLFFITFGERAPEQILDKDHSEDHAFQLEGSRRRQRTGTVVSRPDQARFKIEVFQRYGPRCPLSGVAVPQMIEAAHLRPDAENGSSDPRNGLPMNAALHRAFDAHLFAVHPTTLHVMVRPQGPTLEELGITTPRLALPKLPHESALEWRYTKWLEKNKIDPADVVPPGGH</sequence>
<feature type="domain" description="HNH nuclease" evidence="1">
    <location>
        <begin position="288"/>
        <end position="336"/>
    </location>
</feature>
<reference evidence="4" key="1">
    <citation type="journal article" date="2019" name="Int. J. Syst. Evol. Microbiol.">
        <title>The Global Catalogue of Microorganisms (GCM) 10K type strain sequencing project: providing services to taxonomists for standard genome sequencing and annotation.</title>
        <authorList>
            <consortium name="The Broad Institute Genomics Platform"/>
            <consortium name="The Broad Institute Genome Sequencing Center for Infectious Disease"/>
            <person name="Wu L."/>
            <person name="Ma J."/>
        </authorList>
    </citation>
    <scope>NUCLEOTIDE SEQUENCE [LARGE SCALE GENOMIC DNA]</scope>
    <source>
        <strain evidence="4">JCM 13006</strain>
    </source>
</reference>
<accession>A0ABP9E5K4</accession>
<dbReference type="InterPro" id="IPR058807">
    <property type="entry name" value="ScoMcrA_N"/>
</dbReference>
<comment type="caution">
    <text evidence="3">The sequence shown here is derived from an EMBL/GenBank/DDBJ whole genome shotgun (WGS) entry which is preliminary data.</text>
</comment>
<protein>
    <recommendedName>
        <fullName evidence="5">HNH nuclease domain-containing protein</fullName>
    </recommendedName>
</protein>
<dbReference type="Pfam" id="PF13391">
    <property type="entry name" value="HNH_2"/>
    <property type="match status" value="1"/>
</dbReference>
<dbReference type="RefSeq" id="WP_345699630.1">
    <property type="nucleotide sequence ID" value="NZ_BAABIS010000001.1"/>
</dbReference>
<name>A0ABP9E5K4_9ACTN</name>
<feature type="domain" description="ScoMcrA-like N-terminal head" evidence="2">
    <location>
        <begin position="10"/>
        <end position="89"/>
    </location>
</feature>
<evidence type="ECO:0000313" key="4">
    <source>
        <dbReference type="Proteomes" id="UP001501752"/>
    </source>
</evidence>
<dbReference type="Pfam" id="PF26345">
    <property type="entry name" value="ScoMcrA_N"/>
    <property type="match status" value="1"/>
</dbReference>
<dbReference type="InterPro" id="IPR003615">
    <property type="entry name" value="HNH_nuc"/>
</dbReference>
<organism evidence="3 4">
    <name type="scientific">Kitasatospora terrestris</name>
    <dbReference type="NCBI Taxonomy" id="258051"/>
    <lineage>
        <taxon>Bacteria</taxon>
        <taxon>Bacillati</taxon>
        <taxon>Actinomycetota</taxon>
        <taxon>Actinomycetes</taxon>
        <taxon>Kitasatosporales</taxon>
        <taxon>Streptomycetaceae</taxon>
        <taxon>Kitasatospora</taxon>
    </lineage>
</organism>
<dbReference type="EMBL" id="BAABIS010000001">
    <property type="protein sequence ID" value="GAA4869922.1"/>
    <property type="molecule type" value="Genomic_DNA"/>
</dbReference>
<gene>
    <name evidence="3" type="ORF">GCM10023235_55820</name>
</gene>
<evidence type="ECO:0000259" key="2">
    <source>
        <dbReference type="Pfam" id="PF26345"/>
    </source>
</evidence>
<proteinExistence type="predicted"/>